<keyword evidence="1" id="KW-0472">Membrane</keyword>
<dbReference type="SUPFAM" id="SSF53300">
    <property type="entry name" value="vWA-like"/>
    <property type="match status" value="1"/>
</dbReference>
<dbReference type="AlphaFoldDB" id="A0A0F9IVA8"/>
<proteinExistence type="predicted"/>
<organism evidence="3">
    <name type="scientific">marine sediment metagenome</name>
    <dbReference type="NCBI Taxonomy" id="412755"/>
    <lineage>
        <taxon>unclassified sequences</taxon>
        <taxon>metagenomes</taxon>
        <taxon>ecological metagenomes</taxon>
    </lineage>
</organism>
<feature type="transmembrane region" description="Helical" evidence="1">
    <location>
        <begin position="28"/>
        <end position="50"/>
    </location>
</feature>
<keyword evidence="1" id="KW-0812">Transmembrane</keyword>
<keyword evidence="1" id="KW-1133">Transmembrane helix</keyword>
<feature type="non-terminal residue" evidence="3">
    <location>
        <position position="392"/>
    </location>
</feature>
<protein>
    <recommendedName>
        <fullName evidence="2">Putative Flp pilus-assembly TadG-like N-terminal domain-containing protein</fullName>
    </recommendedName>
</protein>
<comment type="caution">
    <text evidence="3">The sequence shown here is derived from an EMBL/GenBank/DDBJ whole genome shotgun (WGS) entry which is preliminary data.</text>
</comment>
<dbReference type="InterPro" id="IPR028087">
    <property type="entry name" value="Tad_N"/>
</dbReference>
<evidence type="ECO:0000256" key="1">
    <source>
        <dbReference type="SAM" id="Phobius"/>
    </source>
</evidence>
<reference evidence="3" key="1">
    <citation type="journal article" date="2015" name="Nature">
        <title>Complex archaea that bridge the gap between prokaryotes and eukaryotes.</title>
        <authorList>
            <person name="Spang A."/>
            <person name="Saw J.H."/>
            <person name="Jorgensen S.L."/>
            <person name="Zaremba-Niedzwiedzka K."/>
            <person name="Martijn J."/>
            <person name="Lind A.E."/>
            <person name="van Eijk R."/>
            <person name="Schleper C."/>
            <person name="Guy L."/>
            <person name="Ettema T.J."/>
        </authorList>
    </citation>
    <scope>NUCLEOTIDE SEQUENCE</scope>
</reference>
<feature type="domain" description="Putative Flp pilus-assembly TadG-like N-terminal" evidence="2">
    <location>
        <begin position="27"/>
        <end position="72"/>
    </location>
</feature>
<accession>A0A0F9IVA8</accession>
<evidence type="ECO:0000259" key="2">
    <source>
        <dbReference type="Pfam" id="PF13400"/>
    </source>
</evidence>
<name>A0A0F9IVA8_9ZZZZ</name>
<dbReference type="Gene3D" id="3.40.50.410">
    <property type="entry name" value="von Willebrand factor, type A domain"/>
    <property type="match status" value="1"/>
</dbReference>
<evidence type="ECO:0000313" key="3">
    <source>
        <dbReference type="EMBL" id="KKM23954.1"/>
    </source>
</evidence>
<dbReference type="EMBL" id="LAZR01013020">
    <property type="protein sequence ID" value="KKM23954.1"/>
    <property type="molecule type" value="Genomic_DNA"/>
</dbReference>
<gene>
    <name evidence="3" type="ORF">LCGC14_1609990</name>
</gene>
<dbReference type="Pfam" id="PF13400">
    <property type="entry name" value="Tad"/>
    <property type="match status" value="1"/>
</dbReference>
<sequence length="392" mass="44104">MTFNEAKARLQPALRRRLVRFAREEDGVFTILALFMIMMMVLVGGIQLDFMRHEMERSRLQAVADRAVLAAADLDQTLDPAAVVTDYFTKAGMSDYLSNVTVANGLNFRTVTVDASMEMPTQFLGRFGYPTLNVPAKSQAEERVANVEISLVLDISGSMAWNSRITELRDAASVFVDTVLTKESQDLISVSVVPYSEQVNAGPEIMKRIPMNKSHDFSHCVEFDEAEFSSAALDVSKPHEQAQHFQWNYDGRNNDRSSTVCPRASYERITPMSQNNVALKTQINSLVPRGGTSIYLGMKWAATMLDPSFRSINDGLVTAGLVDSKFSGRPKAYDDPETLKTIILMTDGENSISNRISPEYYNTPSKVVHWSKYNLNYYLYNSVSYNDWYKYS</sequence>
<dbReference type="InterPro" id="IPR036465">
    <property type="entry name" value="vWFA_dom_sf"/>
</dbReference>